<dbReference type="PANTHER" id="PTHR13038">
    <property type="entry name" value="APG9 AUTOPHAGY 9"/>
    <property type="match status" value="1"/>
</dbReference>
<dbReference type="GO" id="GO:0000422">
    <property type="term" value="P:autophagy of mitochondrion"/>
    <property type="evidence" value="ECO:0007669"/>
    <property type="project" value="TreeGrafter"/>
</dbReference>
<evidence type="ECO:0000313" key="12">
    <source>
        <dbReference type="EMBL" id="OUS47941.1"/>
    </source>
</evidence>
<keyword evidence="8 10" id="KW-0445">Lipid transport</keyword>
<keyword evidence="7 10" id="KW-0072">Autophagy</keyword>
<dbReference type="GO" id="GO:0034045">
    <property type="term" value="C:phagophore assembly site membrane"/>
    <property type="evidence" value="ECO:0007669"/>
    <property type="project" value="UniProtKB-SubCell"/>
</dbReference>
<feature type="transmembrane region" description="Helical" evidence="10">
    <location>
        <begin position="371"/>
        <end position="390"/>
    </location>
</feature>
<dbReference type="PANTHER" id="PTHR13038:SF10">
    <property type="entry name" value="AUTOPHAGY-RELATED PROTEIN 9"/>
    <property type="match status" value="1"/>
</dbReference>
<dbReference type="GO" id="GO:0006869">
    <property type="term" value="P:lipid transport"/>
    <property type="evidence" value="ECO:0007669"/>
    <property type="project" value="UniProtKB-KW"/>
</dbReference>
<evidence type="ECO:0000256" key="6">
    <source>
        <dbReference type="ARBA" id="ARBA00022989"/>
    </source>
</evidence>
<dbReference type="GO" id="GO:0005776">
    <property type="term" value="C:autophagosome"/>
    <property type="evidence" value="ECO:0007669"/>
    <property type="project" value="TreeGrafter"/>
</dbReference>
<keyword evidence="9 10" id="KW-0472">Membrane</keyword>
<gene>
    <name evidence="12" type="ORF">BE221DRAFT_158479</name>
</gene>
<dbReference type="GO" id="GO:0034497">
    <property type="term" value="P:protein localization to phagophore assembly site"/>
    <property type="evidence" value="ECO:0007669"/>
    <property type="project" value="TreeGrafter"/>
</dbReference>
<evidence type="ECO:0000256" key="7">
    <source>
        <dbReference type="ARBA" id="ARBA00023006"/>
    </source>
</evidence>
<feature type="transmembrane region" description="Helical" evidence="10">
    <location>
        <begin position="129"/>
        <end position="148"/>
    </location>
</feature>
<comment type="subcellular location">
    <subcellularLocation>
        <location evidence="1 10">Preautophagosomal structure membrane</location>
        <topology evidence="1 10">Multi-pass membrane protein</topology>
    </subcellularLocation>
</comment>
<comment type="similarity">
    <text evidence="2 10">Belongs to the ATG9 family.</text>
</comment>
<protein>
    <recommendedName>
        <fullName evidence="3 10">Autophagy-related protein 9</fullName>
    </recommendedName>
</protein>
<feature type="transmembrane region" description="Helical" evidence="10">
    <location>
        <begin position="402"/>
        <end position="421"/>
    </location>
</feature>
<feature type="transmembrane region" description="Helical" evidence="10">
    <location>
        <begin position="284"/>
        <end position="306"/>
    </location>
</feature>
<dbReference type="InterPro" id="IPR007241">
    <property type="entry name" value="Autophagy-rel_prot_9"/>
</dbReference>
<evidence type="ECO:0000256" key="10">
    <source>
        <dbReference type="RuleBase" id="RU364027"/>
    </source>
</evidence>
<keyword evidence="5 10" id="KW-0812">Transmembrane</keyword>
<dbReference type="eggNOG" id="KOG2173">
    <property type="taxonomic scope" value="Eukaryota"/>
</dbReference>
<organism evidence="12">
    <name type="scientific">Ostreococcus tauri</name>
    <name type="common">Marine green alga</name>
    <dbReference type="NCBI Taxonomy" id="70448"/>
    <lineage>
        <taxon>Eukaryota</taxon>
        <taxon>Viridiplantae</taxon>
        <taxon>Chlorophyta</taxon>
        <taxon>Mamiellophyceae</taxon>
        <taxon>Mamiellales</taxon>
        <taxon>Bathycoccaceae</taxon>
        <taxon>Ostreococcus</taxon>
    </lineage>
</organism>
<comment type="function">
    <text evidence="10">Phospholipid scramblase involved in autophagy. Cycles between the preautophagosomal structure/phagophore assembly site (PAS) and the cytoplasmic vesicle pool and supplies membrane for the growing autophagosome. Lipid scramblase activity plays a key role in preautophagosomal structure/phagophore assembly by distributing the phospholipids that arrive through ATG2 from the cytoplasmic to the luminal leaflet of the bilayer, thereby driving autophagosomal membrane expansion.</text>
</comment>
<reference evidence="12" key="1">
    <citation type="submission" date="2017-04" db="EMBL/GenBank/DDBJ databases">
        <title>Population genomics of picophytoplankton unveils novel chromosome hypervariability.</title>
        <authorList>
            <consortium name="DOE Joint Genome Institute"/>
            <person name="Blanc-Mathieu R."/>
            <person name="Krasovec M."/>
            <person name="Hebrard M."/>
            <person name="Yau S."/>
            <person name="Desgranges E."/>
            <person name="Martin J."/>
            <person name="Schackwitz W."/>
            <person name="Kuo A."/>
            <person name="Salin G."/>
            <person name="Donnadieu C."/>
            <person name="Desdevises Y."/>
            <person name="Sanchez-Ferandin S."/>
            <person name="Moreau H."/>
            <person name="Rivals E."/>
            <person name="Grigoriev I.V."/>
            <person name="Grimsley N."/>
            <person name="Eyre-Walker A."/>
            <person name="Piganeau G."/>
        </authorList>
    </citation>
    <scope>NUCLEOTIDE SEQUENCE [LARGE SCALE GENOMIC DNA]</scope>
    <source>
        <strain evidence="12">RCC 1115</strain>
    </source>
</reference>
<dbReference type="AlphaFoldDB" id="A0A1Y5IEL5"/>
<dbReference type="Proteomes" id="UP000195557">
    <property type="component" value="Unassembled WGS sequence"/>
</dbReference>
<keyword evidence="6 10" id="KW-1133">Transmembrane helix</keyword>
<dbReference type="GO" id="GO:0034727">
    <property type="term" value="P:piecemeal microautophagy of the nucleus"/>
    <property type="evidence" value="ECO:0007669"/>
    <property type="project" value="TreeGrafter"/>
</dbReference>
<evidence type="ECO:0000256" key="11">
    <source>
        <dbReference type="SAM" id="MobiDB-lite"/>
    </source>
</evidence>
<keyword evidence="4 10" id="KW-0813">Transport</keyword>
<feature type="transmembrane region" description="Helical" evidence="10">
    <location>
        <begin position="76"/>
        <end position="96"/>
    </location>
</feature>
<evidence type="ECO:0000256" key="5">
    <source>
        <dbReference type="ARBA" id="ARBA00022692"/>
    </source>
</evidence>
<evidence type="ECO:0000256" key="2">
    <source>
        <dbReference type="ARBA" id="ARBA00006185"/>
    </source>
</evidence>
<sequence>MSADTMDAYDALESACEHEGLLEREAVERDDADGAYGETSENGTFLSENGDLDIAFARLYAYFGAKGYTCAVTTRAANLCTLGFTIWLSGFLLLYVDFDFLRTTCAQDAERCDILRDAVFSRPYQYGGFVRNAVVTMYLLLFSVYWVWSATRLAHDVAPLAATRKFCHQKLALSDRDMYTITWPEVLQRVVHLQATTRLSIARDLSEHDIVARILRKENYLVGMVNRDVLGLTLDVPGLRRHRWFTKVIEWNIDLAVFHGMFDENFNVVPSFYDASALRHRFRCLAVINAILSPFVAIFLSMYFVLSHAEKFYNTPSTVGTRDWSSYAYWRMREFNELPHFTQQRLAAAYPHAKDYVAQFPSPVVNVLAKFVSYVVGAFAACALFCAIIDDRLLQAYVGDRDLLWVTAVLGTILAFSRALMATENAVFQPNAIMSKIVAHTHYLPKHWRDSAHKEEVVHEFNAFFTPKAILFLEEIASVFAAPFVLWFPLSDSVGDIIQFVRQFTVNKSGVGDICSMSAFDFIRHGNKHYGAPSHANKDQRSRQGKMEKSFLTFQATYPNWEPDASGRDVLISLNGFANANETALGKSAEMSSSVLRKSTRFAELVQKESGSHHRFSGRSAVLRQNAHGSGSMFQPSFMSDFREEHTFAEALSASQTVLQHFYEEQAVLLNRDVDTAAENSPTRDDPDDDKESNVPTIDTIQMYHRPTNVNAVPMRSFPLDATTANVIHAQNGPSVLDSVLLPNSFALPPVDDDERVSL</sequence>
<evidence type="ECO:0000256" key="4">
    <source>
        <dbReference type="ARBA" id="ARBA00022448"/>
    </source>
</evidence>
<dbReference type="GO" id="GO:0061709">
    <property type="term" value="P:reticulophagy"/>
    <property type="evidence" value="ECO:0007669"/>
    <property type="project" value="TreeGrafter"/>
</dbReference>
<evidence type="ECO:0000256" key="8">
    <source>
        <dbReference type="ARBA" id="ARBA00023055"/>
    </source>
</evidence>
<feature type="region of interest" description="Disordered" evidence="11">
    <location>
        <begin position="673"/>
        <end position="695"/>
    </location>
</feature>
<evidence type="ECO:0000256" key="1">
    <source>
        <dbReference type="ARBA" id="ARBA00004511"/>
    </source>
</evidence>
<evidence type="ECO:0000256" key="9">
    <source>
        <dbReference type="ARBA" id="ARBA00023136"/>
    </source>
</evidence>
<name>A0A1Y5IEL5_OSTTA</name>
<proteinExistence type="inferred from homology"/>
<accession>A0A1Y5IEL5</accession>
<evidence type="ECO:0000256" key="3">
    <source>
        <dbReference type="ARBA" id="ARBA00018074"/>
    </source>
</evidence>
<dbReference type="Pfam" id="PF04109">
    <property type="entry name" value="ATG9"/>
    <property type="match status" value="1"/>
</dbReference>
<dbReference type="EMBL" id="KZ155776">
    <property type="protein sequence ID" value="OUS47941.1"/>
    <property type="molecule type" value="Genomic_DNA"/>
</dbReference>